<dbReference type="InterPro" id="IPR005119">
    <property type="entry name" value="LysR_subst-bd"/>
</dbReference>
<accession>A0ABS5F4T3</accession>
<dbReference type="Proteomes" id="UP001196870">
    <property type="component" value="Unassembled WGS sequence"/>
</dbReference>
<dbReference type="EMBL" id="JAAGBB010000037">
    <property type="protein sequence ID" value="MBR0667565.1"/>
    <property type="molecule type" value="Genomic_DNA"/>
</dbReference>
<reference evidence="7" key="1">
    <citation type="journal article" date="2021" name="Syst. Appl. Microbiol.">
        <title>Roseomonas hellenica sp. nov., isolated from roots of wild-growing Alkanna tinctoria.</title>
        <authorList>
            <person name="Rat A."/>
            <person name="Naranjo H.D."/>
            <person name="Lebbe L."/>
            <person name="Cnockaert M."/>
            <person name="Krigas N."/>
            <person name="Grigoriadou K."/>
            <person name="Maloupa E."/>
            <person name="Willems A."/>
        </authorList>
    </citation>
    <scope>NUCLEOTIDE SEQUENCE [LARGE SCALE GENOMIC DNA]</scope>
    <source>
        <strain evidence="7">LMG 31523</strain>
    </source>
</reference>
<dbReference type="SUPFAM" id="SSF46785">
    <property type="entry name" value="Winged helix' DNA-binding domain"/>
    <property type="match status" value="1"/>
</dbReference>
<keyword evidence="7" id="KW-1185">Reference proteome</keyword>
<evidence type="ECO:0000256" key="1">
    <source>
        <dbReference type="ARBA" id="ARBA00009437"/>
    </source>
</evidence>
<dbReference type="InterPro" id="IPR050950">
    <property type="entry name" value="HTH-type_LysR_regulators"/>
</dbReference>
<evidence type="ECO:0000313" key="6">
    <source>
        <dbReference type="EMBL" id="MBR0667565.1"/>
    </source>
</evidence>
<evidence type="ECO:0000313" key="7">
    <source>
        <dbReference type="Proteomes" id="UP001196870"/>
    </source>
</evidence>
<comment type="caution">
    <text evidence="6">The sequence shown here is derived from an EMBL/GenBank/DDBJ whole genome shotgun (WGS) entry which is preliminary data.</text>
</comment>
<evidence type="ECO:0000256" key="2">
    <source>
        <dbReference type="ARBA" id="ARBA00023015"/>
    </source>
</evidence>
<dbReference type="InterPro" id="IPR036390">
    <property type="entry name" value="WH_DNA-bd_sf"/>
</dbReference>
<protein>
    <submittedName>
        <fullName evidence="6">LysR family transcriptional regulator</fullName>
    </submittedName>
</protein>
<dbReference type="PANTHER" id="PTHR30419">
    <property type="entry name" value="HTH-TYPE TRANSCRIPTIONAL REGULATOR YBHD"/>
    <property type="match status" value="1"/>
</dbReference>
<sequence length="298" mass="31818">MLPPGLRYFLAVAQTGSIREACEQLHVAQSAVSRQILKLEQRLGAQLFIRGPRGMALSSAGEILLSHAREAALQEQRLDADMASLRGLKRGHVVLRTIEGFAVSSLPEVYTGFMQRYPGITMDISIAGSETILPAVRDGLCHLGIAFNQLPDPDVAVLASAPQPLEVLCSPDHPLTTSPGAKLSDLLNWPLALPMPNGGSRRLIDAACHAAGLTLRPSLETNSATLVGAFVATRGGVALFSGQRASAQVRSGQLVVVPLLLPRFRQGHIALLARRGRRLPPAVESFAATLSAALMRRR</sequence>
<proteinExistence type="inferred from homology"/>
<keyword evidence="2" id="KW-0805">Transcription regulation</keyword>
<keyword evidence="3" id="KW-0238">DNA-binding</keyword>
<gene>
    <name evidence="6" type="ORF">GXW71_24625</name>
</gene>
<evidence type="ECO:0000256" key="4">
    <source>
        <dbReference type="ARBA" id="ARBA00023163"/>
    </source>
</evidence>
<comment type="similarity">
    <text evidence="1">Belongs to the LysR transcriptional regulatory family.</text>
</comment>
<dbReference type="Gene3D" id="3.40.190.290">
    <property type="match status" value="1"/>
</dbReference>
<dbReference type="Pfam" id="PF03466">
    <property type="entry name" value="LysR_substrate"/>
    <property type="match status" value="1"/>
</dbReference>
<name>A0ABS5F4T3_9PROT</name>
<dbReference type="PRINTS" id="PR00039">
    <property type="entry name" value="HTHLYSR"/>
</dbReference>
<organism evidence="6 7">
    <name type="scientific">Plastoroseomonas hellenica</name>
    <dbReference type="NCBI Taxonomy" id="2687306"/>
    <lineage>
        <taxon>Bacteria</taxon>
        <taxon>Pseudomonadati</taxon>
        <taxon>Pseudomonadota</taxon>
        <taxon>Alphaproteobacteria</taxon>
        <taxon>Acetobacterales</taxon>
        <taxon>Acetobacteraceae</taxon>
        <taxon>Plastoroseomonas</taxon>
    </lineage>
</organism>
<dbReference type="Gene3D" id="1.10.10.10">
    <property type="entry name" value="Winged helix-like DNA-binding domain superfamily/Winged helix DNA-binding domain"/>
    <property type="match status" value="1"/>
</dbReference>
<dbReference type="Pfam" id="PF00126">
    <property type="entry name" value="HTH_1"/>
    <property type="match status" value="1"/>
</dbReference>
<evidence type="ECO:0000256" key="3">
    <source>
        <dbReference type="ARBA" id="ARBA00023125"/>
    </source>
</evidence>
<dbReference type="SUPFAM" id="SSF53850">
    <property type="entry name" value="Periplasmic binding protein-like II"/>
    <property type="match status" value="1"/>
</dbReference>
<feature type="domain" description="HTH lysR-type" evidence="5">
    <location>
        <begin position="1"/>
        <end position="58"/>
    </location>
</feature>
<dbReference type="PROSITE" id="PS50931">
    <property type="entry name" value="HTH_LYSR"/>
    <property type="match status" value="1"/>
</dbReference>
<dbReference type="RefSeq" id="WP_211855344.1">
    <property type="nucleotide sequence ID" value="NZ_JAAGBB010000037.1"/>
</dbReference>
<evidence type="ECO:0000259" key="5">
    <source>
        <dbReference type="PROSITE" id="PS50931"/>
    </source>
</evidence>
<dbReference type="InterPro" id="IPR000847">
    <property type="entry name" value="LysR_HTH_N"/>
</dbReference>
<keyword evidence="4" id="KW-0804">Transcription</keyword>
<dbReference type="PANTHER" id="PTHR30419:SF8">
    <property type="entry name" value="NITROGEN ASSIMILATION TRANSCRIPTIONAL ACTIVATOR-RELATED"/>
    <property type="match status" value="1"/>
</dbReference>
<dbReference type="InterPro" id="IPR036388">
    <property type="entry name" value="WH-like_DNA-bd_sf"/>
</dbReference>